<organism evidence="1 2">
    <name type="scientific">Nostoc paludosum FACHB-159</name>
    <dbReference type="NCBI Taxonomy" id="2692908"/>
    <lineage>
        <taxon>Bacteria</taxon>
        <taxon>Bacillati</taxon>
        <taxon>Cyanobacteriota</taxon>
        <taxon>Cyanophyceae</taxon>
        <taxon>Nostocales</taxon>
        <taxon>Nostocaceae</taxon>
        <taxon>Nostoc</taxon>
    </lineage>
</organism>
<dbReference type="Proteomes" id="UP000637383">
    <property type="component" value="Unassembled WGS sequence"/>
</dbReference>
<dbReference type="EMBL" id="JACJTU010000093">
    <property type="protein sequence ID" value="MBD2739561.1"/>
    <property type="molecule type" value="Genomic_DNA"/>
</dbReference>
<protein>
    <recommendedName>
        <fullName evidence="3">CopG family transcriptional regulator</fullName>
    </recommendedName>
</protein>
<dbReference type="RefSeq" id="WP_190960054.1">
    <property type="nucleotide sequence ID" value="NZ_JACJTU010000093.1"/>
</dbReference>
<name>A0ABR8KLM7_9NOSO</name>
<proteinExistence type="predicted"/>
<keyword evidence="2" id="KW-1185">Reference proteome</keyword>
<reference evidence="1 2" key="1">
    <citation type="journal article" date="2020" name="ISME J.">
        <title>Comparative genomics reveals insights into cyanobacterial evolution and habitat adaptation.</title>
        <authorList>
            <person name="Chen M.Y."/>
            <person name="Teng W.K."/>
            <person name="Zhao L."/>
            <person name="Hu C.X."/>
            <person name="Zhou Y.K."/>
            <person name="Han B.P."/>
            <person name="Song L.R."/>
            <person name="Shu W.S."/>
        </authorList>
    </citation>
    <scope>NUCLEOTIDE SEQUENCE [LARGE SCALE GENOMIC DNA]</scope>
    <source>
        <strain evidence="1 2">FACHB-159</strain>
    </source>
</reference>
<evidence type="ECO:0000313" key="2">
    <source>
        <dbReference type="Proteomes" id="UP000637383"/>
    </source>
</evidence>
<evidence type="ECO:0000313" key="1">
    <source>
        <dbReference type="EMBL" id="MBD2739561.1"/>
    </source>
</evidence>
<evidence type="ECO:0008006" key="3">
    <source>
        <dbReference type="Google" id="ProtNLM"/>
    </source>
</evidence>
<gene>
    <name evidence="1" type="ORF">H6H03_37880</name>
</gene>
<sequence length="82" mass="9008">MPNIIQDARAIASQTRVSCKPATNIISIINDHPRQQKDKRLIIPISQDELKAAHNFANSLGVSTSYLVRQLLKTAIESKGVA</sequence>
<comment type="caution">
    <text evidence="1">The sequence shown here is derived from an EMBL/GenBank/DDBJ whole genome shotgun (WGS) entry which is preliminary data.</text>
</comment>
<accession>A0ABR8KLM7</accession>